<dbReference type="PANTHER" id="PTHR48078:SF6">
    <property type="entry name" value="L-THREONINE DEHYDRATASE CATABOLIC TDCB"/>
    <property type="match status" value="1"/>
</dbReference>
<reference evidence="5 6" key="1">
    <citation type="submission" date="2017-01" db="EMBL/GenBank/DDBJ databases">
        <authorList>
            <person name="Erauso G."/>
        </authorList>
    </citation>
    <scope>NUCLEOTIDE SEQUENCE [LARGE SCALE GENOMIC DNA]</scope>
    <source>
        <strain evidence="5">MESINF1</strain>
    </source>
</reference>
<dbReference type="KEGG" id="minf:MESINF_0575"/>
<dbReference type="EMBL" id="LS974202">
    <property type="protein sequence ID" value="SSC12024.1"/>
    <property type="molecule type" value="Genomic_DNA"/>
</dbReference>
<evidence type="ECO:0000256" key="1">
    <source>
        <dbReference type="ARBA" id="ARBA00001933"/>
    </source>
</evidence>
<organism evidence="5 6">
    <name type="scientific">Mesotoga infera</name>
    <dbReference type="NCBI Taxonomy" id="1236046"/>
    <lineage>
        <taxon>Bacteria</taxon>
        <taxon>Thermotogati</taxon>
        <taxon>Thermotogota</taxon>
        <taxon>Thermotogae</taxon>
        <taxon>Kosmotogales</taxon>
        <taxon>Kosmotogaceae</taxon>
        <taxon>Mesotoga</taxon>
    </lineage>
</organism>
<sequence length="391" mass="42548">MYRLICTGCGKEYPGDSPAFRCGCGEPLEVLSNRGSKRFYPERQGILNCFSSFLPPLKDESSLSMGEGWTPMPRSFAFVSEFDFELYLKNESANPTWSFKDRGTYLTLLDAVEKGYKGFGTVSTGNMAASVAAYGARMGMNTTILVSKGIPSEKIRPIAIYGPRVIKVDGDYSELYRRTLETGPSKGIYFSNSDVPMRVEGSKTIAFEIYLQLGEKVPDFVIVPTSSGGNIRGIEKGFREIKEAGLSERMPVMVAVQACGCAPIHNAFDSGWEKIERVPDPSTIAHAIENPFPPSGNAVLRMLKKNGGLTLCLKDEEILEAQSRLAGEGLFAQPAAVTSVAAIKKLKELTPLKKVRIVSVITGSGLKYPSILERHSLSVESISIGDLEAAL</sequence>
<keyword evidence="3" id="KW-0456">Lyase</keyword>
<dbReference type="Pfam" id="PF00291">
    <property type="entry name" value="PALP"/>
    <property type="match status" value="1"/>
</dbReference>
<feature type="domain" description="Tryptophan synthase beta chain-like PALP" evidence="4">
    <location>
        <begin position="64"/>
        <end position="363"/>
    </location>
</feature>
<keyword evidence="6" id="KW-1185">Reference proteome</keyword>
<evidence type="ECO:0000256" key="3">
    <source>
        <dbReference type="ARBA" id="ARBA00023239"/>
    </source>
</evidence>
<keyword evidence="2" id="KW-0663">Pyridoxal phosphate</keyword>
<evidence type="ECO:0000313" key="5">
    <source>
        <dbReference type="EMBL" id="SSC12024.1"/>
    </source>
</evidence>
<comment type="cofactor">
    <cofactor evidence="1">
        <name>pyridoxal 5'-phosphate</name>
        <dbReference type="ChEBI" id="CHEBI:597326"/>
    </cofactor>
</comment>
<accession>A0A7Z7LDG3</accession>
<dbReference type="GO" id="GO:0003941">
    <property type="term" value="F:L-serine ammonia-lyase activity"/>
    <property type="evidence" value="ECO:0007669"/>
    <property type="project" value="TreeGrafter"/>
</dbReference>
<dbReference type="GO" id="GO:0009097">
    <property type="term" value="P:isoleucine biosynthetic process"/>
    <property type="evidence" value="ECO:0007669"/>
    <property type="project" value="TreeGrafter"/>
</dbReference>
<gene>
    <name evidence="5" type="ORF">MESINF_0575</name>
</gene>
<dbReference type="GO" id="GO:0006565">
    <property type="term" value="P:L-serine catabolic process"/>
    <property type="evidence" value="ECO:0007669"/>
    <property type="project" value="TreeGrafter"/>
</dbReference>
<dbReference type="Proteomes" id="UP000250796">
    <property type="component" value="Chromosome MESINF"/>
</dbReference>
<dbReference type="InterPro" id="IPR001926">
    <property type="entry name" value="TrpB-like_PALP"/>
</dbReference>
<dbReference type="SUPFAM" id="SSF53686">
    <property type="entry name" value="Tryptophan synthase beta subunit-like PLP-dependent enzymes"/>
    <property type="match status" value="1"/>
</dbReference>
<dbReference type="GO" id="GO:0004794">
    <property type="term" value="F:threonine deaminase activity"/>
    <property type="evidence" value="ECO:0007669"/>
    <property type="project" value="TreeGrafter"/>
</dbReference>
<dbReference type="GO" id="GO:0006567">
    <property type="term" value="P:L-threonine catabolic process"/>
    <property type="evidence" value="ECO:0007669"/>
    <property type="project" value="TreeGrafter"/>
</dbReference>
<dbReference type="InterPro" id="IPR036052">
    <property type="entry name" value="TrpB-like_PALP_sf"/>
</dbReference>
<dbReference type="Gene3D" id="3.40.50.1100">
    <property type="match status" value="2"/>
</dbReference>
<evidence type="ECO:0000313" key="6">
    <source>
        <dbReference type="Proteomes" id="UP000250796"/>
    </source>
</evidence>
<dbReference type="CDD" id="cd01563">
    <property type="entry name" value="Thr-synth_1"/>
    <property type="match status" value="1"/>
</dbReference>
<dbReference type="AlphaFoldDB" id="A0A7Z7LDG3"/>
<evidence type="ECO:0000259" key="4">
    <source>
        <dbReference type="Pfam" id="PF00291"/>
    </source>
</evidence>
<evidence type="ECO:0000256" key="2">
    <source>
        <dbReference type="ARBA" id="ARBA00022898"/>
    </source>
</evidence>
<proteinExistence type="predicted"/>
<dbReference type="InterPro" id="IPR050147">
    <property type="entry name" value="Ser/Thr_Dehydratase"/>
</dbReference>
<name>A0A7Z7LDG3_9BACT</name>
<protein>
    <submittedName>
        <fullName evidence="5">Threonine synthase</fullName>
    </submittedName>
</protein>
<dbReference type="PANTHER" id="PTHR48078">
    <property type="entry name" value="THREONINE DEHYDRATASE, MITOCHONDRIAL-RELATED"/>
    <property type="match status" value="1"/>
</dbReference>